<dbReference type="Pfam" id="PF13638">
    <property type="entry name" value="PIN_4"/>
    <property type="match status" value="1"/>
</dbReference>
<reference evidence="6 7" key="1">
    <citation type="journal article" date="2008" name="J. Bacteriol.">
        <title>The genome of Heliobacterium modesticaldum, a phototrophic representative of the Firmicutes containing the simplest photosynthetic apparatus.</title>
        <authorList>
            <person name="Sattley W.M."/>
            <person name="Madigan M.T."/>
            <person name="Swingley W.D."/>
            <person name="Cheung P.C."/>
            <person name="Clocksin K.M."/>
            <person name="Conrad A.L."/>
            <person name="Dejesa L.C."/>
            <person name="Honchak B.M."/>
            <person name="Jung D.O."/>
            <person name="Karbach L.E."/>
            <person name="Kurdoglu A."/>
            <person name="Lahiri S."/>
            <person name="Mastrian S.D."/>
            <person name="Page L.E."/>
            <person name="Taylor H.L."/>
            <person name="Wang Z.T."/>
            <person name="Raymond J."/>
            <person name="Chen M."/>
            <person name="Blankenship R.E."/>
            <person name="Touchman J.W."/>
        </authorList>
    </citation>
    <scope>NUCLEOTIDE SEQUENCE [LARGE SCALE GENOMIC DNA]</scope>
    <source>
        <strain evidence="7">ATCC 51547 / Ice1</strain>
    </source>
</reference>
<dbReference type="InterPro" id="IPR027417">
    <property type="entry name" value="P-loop_NTPase"/>
</dbReference>
<name>B0THP3_HELMI</name>
<evidence type="ECO:0000256" key="4">
    <source>
        <dbReference type="SAM" id="MobiDB-lite"/>
    </source>
</evidence>
<evidence type="ECO:0000313" key="7">
    <source>
        <dbReference type="Proteomes" id="UP000008550"/>
    </source>
</evidence>
<dbReference type="SUPFAM" id="SSF52540">
    <property type="entry name" value="P-loop containing nucleoside triphosphate hydrolases"/>
    <property type="match status" value="1"/>
</dbReference>
<dbReference type="Gene3D" id="3.40.50.1010">
    <property type="entry name" value="5'-nuclease"/>
    <property type="match status" value="1"/>
</dbReference>
<keyword evidence="2" id="KW-0067">ATP-binding</keyword>
<dbReference type="SMART" id="SM00670">
    <property type="entry name" value="PINc"/>
    <property type="match status" value="1"/>
</dbReference>
<evidence type="ECO:0000256" key="1">
    <source>
        <dbReference type="ARBA" id="ARBA00022741"/>
    </source>
</evidence>
<dbReference type="Proteomes" id="UP000008550">
    <property type="component" value="Chromosome"/>
</dbReference>
<dbReference type="InterPro" id="IPR029060">
    <property type="entry name" value="PIN-like_dom_sf"/>
</dbReference>
<dbReference type="SUPFAM" id="SSF88723">
    <property type="entry name" value="PIN domain-like"/>
    <property type="match status" value="1"/>
</dbReference>
<dbReference type="InterPro" id="IPR051451">
    <property type="entry name" value="PhoH2-like"/>
</dbReference>
<accession>B0THP3</accession>
<dbReference type="CDD" id="cd09883">
    <property type="entry name" value="PIN_VapC_PhoHL-ATPase"/>
    <property type="match status" value="1"/>
</dbReference>
<feature type="domain" description="PIN" evidence="5">
    <location>
        <begin position="30"/>
        <end position="163"/>
    </location>
</feature>
<dbReference type="STRING" id="498761.HM1_2270"/>
<keyword evidence="7" id="KW-1185">Reference proteome</keyword>
<sequence>MTGKAARQGGAGARKKNQQGKAAGTLEDLKIYILDTNVLLQDPEAIFGFHDNDVVIPAAVIEELDGKKRFQDEIGRSARLASRLIDGMRDKGFLHVGVPLPDGGLLRVELNHRDLSGFPEAFQPATNDNRILSVAFNLKKEEALRGGKGRPVIIVSNDAIVRIKADVLGIEAQEYKRDRVAYDRDLFMGFRELTVPAWLIDRLYRGQSIAPKEEPLLAGIPWCPHEFAILRDALGSSRSAIVQVGGDCREMTLVPPSTPSVWGVTPRNAQQKMALRLLLDDNIPLVTICGKAGTGKTLLALASALHKTMDEERYKKILVSKPVVPMGRDMGALPGEIDDKLRPWMQPIYDNLEFLLGSKSDMMKDILEEYGTIQVEALSYIRGRSIPKQFIIIDEAQNLSKHEIKTIVSRVGENSKIVIMGDPQQIDAPYLDETNNGLVYLVEKFKHQEAAGHVVLTKGERSRLAQLAADLL</sequence>
<evidence type="ECO:0000256" key="3">
    <source>
        <dbReference type="ARBA" id="ARBA00046345"/>
    </source>
</evidence>
<dbReference type="AlphaFoldDB" id="B0THP3"/>
<evidence type="ECO:0000256" key="2">
    <source>
        <dbReference type="ARBA" id="ARBA00022840"/>
    </source>
</evidence>
<dbReference type="InterPro" id="IPR002716">
    <property type="entry name" value="PIN_dom"/>
</dbReference>
<organism evidence="6 7">
    <name type="scientific">Heliobacterium modesticaldum (strain ATCC 51547 / Ice1)</name>
    <dbReference type="NCBI Taxonomy" id="498761"/>
    <lineage>
        <taxon>Bacteria</taxon>
        <taxon>Bacillati</taxon>
        <taxon>Bacillota</taxon>
        <taxon>Clostridia</taxon>
        <taxon>Eubacteriales</taxon>
        <taxon>Heliobacteriaceae</taxon>
        <taxon>Heliomicrobium</taxon>
    </lineage>
</organism>
<dbReference type="KEGG" id="hmo:HM1_2270"/>
<evidence type="ECO:0000313" key="6">
    <source>
        <dbReference type="EMBL" id="ABZ84826.1"/>
    </source>
</evidence>
<dbReference type="Gene3D" id="3.40.50.300">
    <property type="entry name" value="P-loop containing nucleotide triphosphate hydrolases"/>
    <property type="match status" value="1"/>
</dbReference>
<comment type="similarity">
    <text evidence="3">In the N-terminal section; belongs to the PINc/VapC protein family.</text>
</comment>
<dbReference type="PANTHER" id="PTHR30473">
    <property type="entry name" value="PROTEIN PHOH"/>
    <property type="match status" value="1"/>
</dbReference>
<feature type="region of interest" description="Disordered" evidence="4">
    <location>
        <begin position="1"/>
        <end position="20"/>
    </location>
</feature>
<dbReference type="FunFam" id="3.40.50.300:FF:000013">
    <property type="entry name" value="PhoH family ATPase"/>
    <property type="match status" value="1"/>
</dbReference>
<dbReference type="Pfam" id="PF02562">
    <property type="entry name" value="PhoH"/>
    <property type="match status" value="1"/>
</dbReference>
<evidence type="ECO:0000259" key="5">
    <source>
        <dbReference type="SMART" id="SM00670"/>
    </source>
</evidence>
<dbReference type="InterPro" id="IPR003714">
    <property type="entry name" value="PhoH"/>
</dbReference>
<dbReference type="HOGENOM" id="CLU_022283_2_1_9"/>
<dbReference type="GO" id="GO:0005829">
    <property type="term" value="C:cytosol"/>
    <property type="evidence" value="ECO:0007669"/>
    <property type="project" value="TreeGrafter"/>
</dbReference>
<dbReference type="eggNOG" id="COG1875">
    <property type="taxonomic scope" value="Bacteria"/>
</dbReference>
<dbReference type="EMBL" id="CP000930">
    <property type="protein sequence ID" value="ABZ84826.1"/>
    <property type="molecule type" value="Genomic_DNA"/>
</dbReference>
<dbReference type="GO" id="GO:0005524">
    <property type="term" value="F:ATP binding"/>
    <property type="evidence" value="ECO:0007669"/>
    <property type="project" value="UniProtKB-KW"/>
</dbReference>
<protein>
    <submittedName>
        <fullName evidence="6">Phosphate starvation-induced protein</fullName>
    </submittedName>
</protein>
<dbReference type="PANTHER" id="PTHR30473:SF2">
    <property type="entry name" value="PIN DOMAIN-CONTAINING PROTEIN"/>
    <property type="match status" value="1"/>
</dbReference>
<keyword evidence="1" id="KW-0547">Nucleotide-binding</keyword>
<gene>
    <name evidence="6" type="primary">phoH</name>
    <name evidence="6" type="ORF">HM1_2270</name>
</gene>
<proteinExistence type="inferred from homology"/>